<dbReference type="EMBL" id="WMJZ01000011">
    <property type="protein sequence ID" value="MTH46486.1"/>
    <property type="molecule type" value="Genomic_DNA"/>
</dbReference>
<sequence>MNLTEAMQNVVSGSLNRYRLDIPSCASALDVEHFSGR</sequence>
<proteinExistence type="predicted"/>
<protein>
    <submittedName>
        <fullName evidence="1">Type VI secretion system tip protein VgrG</fullName>
    </submittedName>
</protein>
<keyword evidence="2" id="KW-1185">Reference proteome</keyword>
<name>A0A6L6ILL5_9ENTR</name>
<evidence type="ECO:0000313" key="2">
    <source>
        <dbReference type="Proteomes" id="UP000477739"/>
    </source>
</evidence>
<evidence type="ECO:0000313" key="1">
    <source>
        <dbReference type="EMBL" id="MTH46486.1"/>
    </source>
</evidence>
<organism evidence="1 2">
    <name type="scientific">Intestinirhabdus alba</name>
    <dbReference type="NCBI Taxonomy" id="2899544"/>
    <lineage>
        <taxon>Bacteria</taxon>
        <taxon>Pseudomonadati</taxon>
        <taxon>Pseudomonadota</taxon>
        <taxon>Gammaproteobacteria</taxon>
        <taxon>Enterobacterales</taxon>
        <taxon>Enterobacteriaceae</taxon>
        <taxon>Intestinirhabdus</taxon>
    </lineage>
</organism>
<reference evidence="1 2" key="1">
    <citation type="submission" date="2019-11" db="EMBL/GenBank/DDBJ databases">
        <title>Escherichia alba sp. nov. isolated from the gut of plastic-eating superworms Zophobas atratus.</title>
        <authorList>
            <person name="Yang Y."/>
        </authorList>
    </citation>
    <scope>NUCLEOTIDE SEQUENCE [LARGE SCALE GENOMIC DNA]</scope>
    <source>
        <strain evidence="2">BIT-B35</strain>
    </source>
</reference>
<dbReference type="AlphaFoldDB" id="A0A6L6ILL5"/>
<dbReference type="Proteomes" id="UP000477739">
    <property type="component" value="Unassembled WGS sequence"/>
</dbReference>
<comment type="caution">
    <text evidence="1">The sequence shown here is derived from an EMBL/GenBank/DDBJ whole genome shotgun (WGS) entry which is preliminary data.</text>
</comment>
<accession>A0A6L6ILL5</accession>
<feature type="non-terminal residue" evidence="1">
    <location>
        <position position="37"/>
    </location>
</feature>
<gene>
    <name evidence="1" type="ORF">GJV78_09525</name>
</gene>